<gene>
    <name evidence="6" type="ORF">P378_04960</name>
</gene>
<dbReference type="AlphaFoldDB" id="A0A2C6MD42"/>
<dbReference type="OrthoDB" id="9810688at2"/>
<dbReference type="SUPFAM" id="SSF54862">
    <property type="entry name" value="4Fe-4S ferredoxins"/>
    <property type="match status" value="1"/>
</dbReference>
<accession>A0A2C6MD42</accession>
<dbReference type="Pfam" id="PF13247">
    <property type="entry name" value="Fer4_11"/>
    <property type="match status" value="1"/>
</dbReference>
<keyword evidence="3" id="KW-0408">Iron</keyword>
<feature type="domain" description="4Fe-4S ferredoxin-type" evidence="5">
    <location>
        <begin position="129"/>
        <end position="161"/>
    </location>
</feature>
<reference evidence="6 7" key="1">
    <citation type="submission" date="2013-09" db="EMBL/GenBank/DDBJ databases">
        <title>Biodegradation of hydrocarbons in the deep terrestrial subsurface : characterization of a microbial consortium composed of two Desulfotomaculum species originating from a deep geological formation.</title>
        <authorList>
            <person name="Aullo T."/>
            <person name="Berlendis S."/>
            <person name="Lascourreges J.-F."/>
            <person name="Dessort D."/>
            <person name="Saint-Laurent S."/>
            <person name="Schraauwers B."/>
            <person name="Mas J."/>
            <person name="Magot M."/>
            <person name="Ranchou-Peyruse A."/>
        </authorList>
    </citation>
    <scope>NUCLEOTIDE SEQUENCE [LARGE SCALE GENOMIC DNA]</scope>
    <source>
        <strain evidence="6 7">Bs107</strain>
    </source>
</reference>
<dbReference type="Proteomes" id="UP000222564">
    <property type="component" value="Unassembled WGS sequence"/>
</dbReference>
<evidence type="ECO:0000259" key="5">
    <source>
        <dbReference type="PROSITE" id="PS51379"/>
    </source>
</evidence>
<evidence type="ECO:0000256" key="4">
    <source>
        <dbReference type="ARBA" id="ARBA00023014"/>
    </source>
</evidence>
<keyword evidence="7" id="KW-1185">Reference proteome</keyword>
<keyword evidence="4" id="KW-0411">Iron-sulfur</keyword>
<sequence length="183" mass="19837">MKEGLNAFVFADPEKCIGCRSCEMACFAVHSGNKLTVGCITSPVMPRLFLVRTPEATVPIQCRQCDNAPCAKSCPAGIISEIDGRIIINEEKCIEYQNYIGCKNCVTACPFGAIDLVPVYVNVETEKQHIKAIKCDLCAGRTEGPACVEVCPEKALKLVNTTLLKKEKNIAALKSFMNAAGIF</sequence>
<dbReference type="PANTHER" id="PTHR42859">
    <property type="entry name" value="OXIDOREDUCTASE"/>
    <property type="match status" value="1"/>
</dbReference>
<evidence type="ECO:0000256" key="1">
    <source>
        <dbReference type="ARBA" id="ARBA00022485"/>
    </source>
</evidence>
<dbReference type="EMBL" id="AWQQ01000029">
    <property type="protein sequence ID" value="PHJ39189.1"/>
    <property type="molecule type" value="Genomic_DNA"/>
</dbReference>
<dbReference type="PROSITE" id="PS51379">
    <property type="entry name" value="4FE4S_FER_2"/>
    <property type="match status" value="3"/>
</dbReference>
<feature type="domain" description="4Fe-4S ferredoxin-type" evidence="5">
    <location>
        <begin position="84"/>
        <end position="119"/>
    </location>
</feature>
<comment type="caution">
    <text evidence="6">The sequence shown here is derived from an EMBL/GenBank/DDBJ whole genome shotgun (WGS) entry which is preliminary data.</text>
</comment>
<keyword evidence="2" id="KW-0479">Metal-binding</keyword>
<protein>
    <recommendedName>
        <fullName evidence="5">4Fe-4S ferredoxin-type domain-containing protein</fullName>
    </recommendedName>
</protein>
<dbReference type="InterPro" id="IPR050294">
    <property type="entry name" value="RnfB_subfamily"/>
</dbReference>
<evidence type="ECO:0000313" key="6">
    <source>
        <dbReference type="EMBL" id="PHJ39189.1"/>
    </source>
</evidence>
<evidence type="ECO:0000256" key="2">
    <source>
        <dbReference type="ARBA" id="ARBA00022723"/>
    </source>
</evidence>
<organism evidence="6 7">
    <name type="scientific">Desulforamulus profundi</name>
    <dbReference type="NCBI Taxonomy" id="1383067"/>
    <lineage>
        <taxon>Bacteria</taxon>
        <taxon>Bacillati</taxon>
        <taxon>Bacillota</taxon>
        <taxon>Clostridia</taxon>
        <taxon>Eubacteriales</taxon>
        <taxon>Peptococcaceae</taxon>
        <taxon>Desulforamulus</taxon>
    </lineage>
</organism>
<proteinExistence type="predicted"/>
<dbReference type="RefSeq" id="WP_099082393.1">
    <property type="nucleotide sequence ID" value="NZ_AWQQ01000029.1"/>
</dbReference>
<dbReference type="CDD" id="cd10554">
    <property type="entry name" value="HycB_like"/>
    <property type="match status" value="1"/>
</dbReference>
<name>A0A2C6MD42_9FIRM</name>
<dbReference type="PANTHER" id="PTHR42859:SF16">
    <property type="entry name" value="FORMATE HYDROGENLYASE SUBUNIT 2-RELATED"/>
    <property type="match status" value="1"/>
</dbReference>
<dbReference type="Gene3D" id="3.30.70.20">
    <property type="match status" value="2"/>
</dbReference>
<dbReference type="GO" id="GO:0051539">
    <property type="term" value="F:4 iron, 4 sulfur cluster binding"/>
    <property type="evidence" value="ECO:0007669"/>
    <property type="project" value="UniProtKB-KW"/>
</dbReference>
<dbReference type="GO" id="GO:0046872">
    <property type="term" value="F:metal ion binding"/>
    <property type="evidence" value="ECO:0007669"/>
    <property type="project" value="UniProtKB-KW"/>
</dbReference>
<dbReference type="Pfam" id="PF00037">
    <property type="entry name" value="Fer4"/>
    <property type="match status" value="1"/>
</dbReference>
<evidence type="ECO:0000256" key="3">
    <source>
        <dbReference type="ARBA" id="ARBA00023004"/>
    </source>
</evidence>
<feature type="domain" description="4Fe-4S ferredoxin-type" evidence="5">
    <location>
        <begin position="7"/>
        <end position="26"/>
    </location>
</feature>
<dbReference type="InterPro" id="IPR017896">
    <property type="entry name" value="4Fe4S_Fe-S-bd"/>
</dbReference>
<evidence type="ECO:0000313" key="7">
    <source>
        <dbReference type="Proteomes" id="UP000222564"/>
    </source>
</evidence>
<keyword evidence="1" id="KW-0004">4Fe-4S</keyword>